<gene>
    <name evidence="13" type="ORF">SAMN02746041_02010</name>
</gene>
<dbReference type="InterPro" id="IPR001807">
    <property type="entry name" value="ClC"/>
</dbReference>
<feature type="domain" description="CBS" evidence="12">
    <location>
        <begin position="485"/>
        <end position="544"/>
    </location>
</feature>
<keyword evidence="14" id="KW-1185">Reference proteome</keyword>
<dbReference type="PRINTS" id="PR00762">
    <property type="entry name" value="CLCHANNEL"/>
</dbReference>
<evidence type="ECO:0000256" key="4">
    <source>
        <dbReference type="ARBA" id="ARBA00022989"/>
    </source>
</evidence>
<dbReference type="Pfam" id="PF00654">
    <property type="entry name" value="Voltage_CLC"/>
    <property type="match status" value="1"/>
</dbReference>
<dbReference type="SUPFAM" id="SSF81340">
    <property type="entry name" value="Clc chloride channel"/>
    <property type="match status" value="1"/>
</dbReference>
<keyword evidence="8" id="KW-0868">Chloride</keyword>
<dbReference type="GO" id="GO:0005254">
    <property type="term" value="F:chloride channel activity"/>
    <property type="evidence" value="ECO:0007669"/>
    <property type="project" value="UniProtKB-KW"/>
</dbReference>
<dbReference type="FunFam" id="1.10.3080.10:FF:000018">
    <property type="entry name" value="Chloride transporter, ClC family"/>
    <property type="match status" value="1"/>
</dbReference>
<dbReference type="InterPro" id="IPR000644">
    <property type="entry name" value="CBS_dom"/>
</dbReference>
<evidence type="ECO:0000259" key="12">
    <source>
        <dbReference type="PROSITE" id="PS51371"/>
    </source>
</evidence>
<reference evidence="13 14" key="1">
    <citation type="submission" date="2017-04" db="EMBL/GenBank/DDBJ databases">
        <authorList>
            <person name="Afonso C.L."/>
            <person name="Miller P.J."/>
            <person name="Scott M.A."/>
            <person name="Spackman E."/>
            <person name="Goraichik I."/>
            <person name="Dimitrov K.M."/>
            <person name="Suarez D.L."/>
            <person name="Swayne D.E."/>
        </authorList>
    </citation>
    <scope>NUCLEOTIDE SEQUENCE [LARGE SCALE GENOMIC DNA]</scope>
    <source>
        <strain evidence="13 14">DSM 13146</strain>
    </source>
</reference>
<evidence type="ECO:0000256" key="6">
    <source>
        <dbReference type="ARBA" id="ARBA00023136"/>
    </source>
</evidence>
<dbReference type="GO" id="GO:0034707">
    <property type="term" value="C:chloride channel complex"/>
    <property type="evidence" value="ECO:0007669"/>
    <property type="project" value="UniProtKB-KW"/>
</dbReference>
<dbReference type="SMART" id="SM00116">
    <property type="entry name" value="CBS"/>
    <property type="match status" value="2"/>
</dbReference>
<dbReference type="Gene3D" id="3.10.580.10">
    <property type="entry name" value="CBS-domain"/>
    <property type="match status" value="1"/>
</dbReference>
<keyword evidence="3 11" id="KW-0812">Transmembrane</keyword>
<dbReference type="Pfam" id="PF00571">
    <property type="entry name" value="CBS"/>
    <property type="match status" value="2"/>
</dbReference>
<evidence type="ECO:0000313" key="14">
    <source>
        <dbReference type="Proteomes" id="UP000192783"/>
    </source>
</evidence>
<evidence type="ECO:0000256" key="1">
    <source>
        <dbReference type="ARBA" id="ARBA00004141"/>
    </source>
</evidence>
<dbReference type="PROSITE" id="PS51371">
    <property type="entry name" value="CBS"/>
    <property type="match status" value="2"/>
</dbReference>
<dbReference type="InterPro" id="IPR046342">
    <property type="entry name" value="CBS_dom_sf"/>
</dbReference>
<dbReference type="Proteomes" id="UP000192783">
    <property type="component" value="Unassembled WGS sequence"/>
</dbReference>
<feature type="transmembrane region" description="Helical" evidence="11">
    <location>
        <begin position="97"/>
        <end position="118"/>
    </location>
</feature>
<proteinExistence type="predicted"/>
<feature type="transmembrane region" description="Helical" evidence="11">
    <location>
        <begin position="431"/>
        <end position="454"/>
    </location>
</feature>
<feature type="transmembrane region" description="Helical" evidence="11">
    <location>
        <begin position="192"/>
        <end position="217"/>
    </location>
</feature>
<keyword evidence="4 11" id="KW-1133">Transmembrane helix</keyword>
<dbReference type="Gene3D" id="1.10.3080.10">
    <property type="entry name" value="Clc chloride channel"/>
    <property type="match status" value="1"/>
</dbReference>
<evidence type="ECO:0000256" key="8">
    <source>
        <dbReference type="ARBA" id="ARBA00023214"/>
    </source>
</evidence>
<evidence type="ECO:0000256" key="9">
    <source>
        <dbReference type="ARBA" id="ARBA00023303"/>
    </source>
</evidence>
<feature type="transmembrane region" description="Helical" evidence="11">
    <location>
        <begin position="301"/>
        <end position="320"/>
    </location>
</feature>
<feature type="transmembrane region" description="Helical" evidence="11">
    <location>
        <begin position="39"/>
        <end position="61"/>
    </location>
</feature>
<sequence length="611" mass="66288">MGGDRSADGNAQTDKEDGQPVIQATIIRDALDRHKTLRWVVYSLIIGVVSGLGACAFFFLLEWGKYFCLEYLAGYSVAKPAGEQLVHLEPAATFRRWALLLLPTVGGLLSGWIVYTWAPEAEGHGTDALIDAFHNKQGIVRTRVPYIKSVASIITLATGGSAGREGPIAQIGAGFGSWVARTLNMTVRERRLMLLAGCAAGLGAIFRAPLGGALTAIEVLYREDFETEGIVLCIMSSVVANALFTSIFGHQPIFETPQITFVQPVELLFYAALGLVCVPFGCAYVKIFYGMRDYFFRRLPLKKAHITALGGLMVGLLGLWHPEVLCGGYGIIQKALLGQMPITFMLVLAILKIFATSFTISSGGSGGVFGPSLFIGAMLGGVVGQISHQYYPELVTNPGAFALVGMGAFFAGVAKAPIGALLMVCEMTGGYALVPPLMFSSVIAVLLSGGWGLYEKQVLNKFHSPAHRADAVINVLQTLKVNDIYRRQAPVTSLPEDMTFANFKRLLVRTRESFFPVVDDSFRLKGILSLPDLRSIFFEDSLAELLVVGELASPPVSVDIEDSLYDALIKFLKSGYGRIPIEDPQTGVVGVLRLEELMEAYHKEIQRLKED</sequence>
<evidence type="ECO:0000256" key="3">
    <source>
        <dbReference type="ARBA" id="ARBA00022692"/>
    </source>
</evidence>
<name>A0A1W1XKY6_9BACT</name>
<evidence type="ECO:0000256" key="2">
    <source>
        <dbReference type="ARBA" id="ARBA00022448"/>
    </source>
</evidence>
<dbReference type="PANTHER" id="PTHR43427">
    <property type="entry name" value="CHLORIDE CHANNEL PROTEIN CLC-E"/>
    <property type="match status" value="1"/>
</dbReference>
<dbReference type="EMBL" id="FWXF01000010">
    <property type="protein sequence ID" value="SMC24487.1"/>
    <property type="molecule type" value="Genomic_DNA"/>
</dbReference>
<evidence type="ECO:0000313" key="13">
    <source>
        <dbReference type="EMBL" id="SMC24487.1"/>
    </source>
</evidence>
<comment type="subcellular location">
    <subcellularLocation>
        <location evidence="1">Membrane</location>
        <topology evidence="1">Multi-pass membrane protein</topology>
    </subcellularLocation>
</comment>
<keyword evidence="9" id="KW-0407">Ion channel</keyword>
<evidence type="ECO:0000256" key="11">
    <source>
        <dbReference type="SAM" id="Phobius"/>
    </source>
</evidence>
<feature type="transmembrane region" description="Helical" evidence="11">
    <location>
        <begin position="229"/>
        <end position="248"/>
    </location>
</feature>
<dbReference type="InterPro" id="IPR050368">
    <property type="entry name" value="ClC-type_chloride_channel"/>
</dbReference>
<keyword evidence="6 11" id="KW-0472">Membrane</keyword>
<feature type="transmembrane region" description="Helical" evidence="11">
    <location>
        <begin position="268"/>
        <end position="289"/>
    </location>
</feature>
<keyword evidence="10" id="KW-0129">CBS domain</keyword>
<organism evidence="13 14">
    <name type="scientific">Desulfacinum hydrothermale DSM 13146</name>
    <dbReference type="NCBI Taxonomy" id="1121390"/>
    <lineage>
        <taxon>Bacteria</taxon>
        <taxon>Pseudomonadati</taxon>
        <taxon>Thermodesulfobacteriota</taxon>
        <taxon>Syntrophobacteria</taxon>
        <taxon>Syntrophobacterales</taxon>
        <taxon>Syntrophobacteraceae</taxon>
        <taxon>Desulfacinum</taxon>
    </lineage>
</organism>
<feature type="transmembrane region" description="Helical" evidence="11">
    <location>
        <begin position="400"/>
        <end position="424"/>
    </location>
</feature>
<dbReference type="InterPro" id="IPR014743">
    <property type="entry name" value="Cl-channel_core"/>
</dbReference>
<dbReference type="OrthoDB" id="9767361at2"/>
<keyword evidence="2" id="KW-0813">Transport</keyword>
<evidence type="ECO:0000256" key="10">
    <source>
        <dbReference type="PROSITE-ProRule" id="PRU00703"/>
    </source>
</evidence>
<accession>A0A1W1XKY6</accession>
<dbReference type="STRING" id="1121390.SAMN02746041_02010"/>
<dbReference type="AlphaFoldDB" id="A0A1W1XKY6"/>
<feature type="transmembrane region" description="Helical" evidence="11">
    <location>
        <begin position="367"/>
        <end position="388"/>
    </location>
</feature>
<feature type="transmembrane region" description="Helical" evidence="11">
    <location>
        <begin position="340"/>
        <end position="360"/>
    </location>
</feature>
<feature type="domain" description="CBS" evidence="12">
    <location>
        <begin position="551"/>
        <end position="607"/>
    </location>
</feature>
<protein>
    <submittedName>
        <fullName evidence="13">Chloride channel protein, CIC family</fullName>
    </submittedName>
</protein>
<evidence type="ECO:0000256" key="5">
    <source>
        <dbReference type="ARBA" id="ARBA00023065"/>
    </source>
</evidence>
<dbReference type="CDD" id="cd00400">
    <property type="entry name" value="Voltage_gated_ClC"/>
    <property type="match status" value="1"/>
</dbReference>
<keyword evidence="7" id="KW-0869">Chloride channel</keyword>
<dbReference type="SUPFAM" id="SSF54631">
    <property type="entry name" value="CBS-domain pair"/>
    <property type="match status" value="1"/>
</dbReference>
<evidence type="ECO:0000256" key="7">
    <source>
        <dbReference type="ARBA" id="ARBA00023173"/>
    </source>
</evidence>
<keyword evidence="5" id="KW-0406">Ion transport</keyword>
<dbReference type="PANTHER" id="PTHR43427:SF6">
    <property type="entry name" value="CHLORIDE CHANNEL PROTEIN CLC-E"/>
    <property type="match status" value="1"/>
</dbReference>